<dbReference type="GO" id="GO:0005886">
    <property type="term" value="C:plasma membrane"/>
    <property type="evidence" value="ECO:0007669"/>
    <property type="project" value="UniProtKB-SubCell"/>
</dbReference>
<dbReference type="GO" id="GO:0030395">
    <property type="term" value="F:lactose binding"/>
    <property type="evidence" value="ECO:0007669"/>
    <property type="project" value="TreeGrafter"/>
</dbReference>
<name>A0A9X4KYL8_9BACL</name>
<evidence type="ECO:0000313" key="11">
    <source>
        <dbReference type="Proteomes" id="UP001153404"/>
    </source>
</evidence>
<keyword evidence="4" id="KW-0997">Cell inner membrane</keyword>
<feature type="transmembrane region" description="Helical" evidence="8">
    <location>
        <begin position="359"/>
        <end position="381"/>
    </location>
</feature>
<evidence type="ECO:0000256" key="7">
    <source>
        <dbReference type="ARBA" id="ARBA00023136"/>
    </source>
</evidence>
<dbReference type="RefSeq" id="WP_277537726.1">
    <property type="nucleotide sequence ID" value="NZ_JAPDIA010000008.1"/>
</dbReference>
<comment type="subcellular location">
    <subcellularLocation>
        <location evidence="1">Cell inner membrane</location>
        <topology evidence="1">Multi-pass membrane protein</topology>
    </subcellularLocation>
</comment>
<feature type="transmembrane region" description="Helical" evidence="8">
    <location>
        <begin position="12"/>
        <end position="36"/>
    </location>
</feature>
<organism evidence="10 11">
    <name type="scientific">Cohnella rhizosphaerae</name>
    <dbReference type="NCBI Taxonomy" id="1457232"/>
    <lineage>
        <taxon>Bacteria</taxon>
        <taxon>Bacillati</taxon>
        <taxon>Bacillota</taxon>
        <taxon>Bacilli</taxon>
        <taxon>Bacillales</taxon>
        <taxon>Paenibacillaceae</taxon>
        <taxon>Cohnella</taxon>
    </lineage>
</organism>
<evidence type="ECO:0000256" key="6">
    <source>
        <dbReference type="ARBA" id="ARBA00022989"/>
    </source>
</evidence>
<dbReference type="PANTHER" id="PTHR23522:SF10">
    <property type="entry name" value="3-PHENYLPROPIONIC ACID TRANSPORTER-RELATED"/>
    <property type="match status" value="1"/>
</dbReference>
<evidence type="ECO:0000256" key="8">
    <source>
        <dbReference type="SAM" id="Phobius"/>
    </source>
</evidence>
<keyword evidence="11" id="KW-1185">Reference proteome</keyword>
<evidence type="ECO:0000256" key="3">
    <source>
        <dbReference type="ARBA" id="ARBA00022475"/>
    </source>
</evidence>
<feature type="domain" description="Major facilitator superfamily associated" evidence="9">
    <location>
        <begin position="14"/>
        <end position="363"/>
    </location>
</feature>
<evidence type="ECO:0000256" key="2">
    <source>
        <dbReference type="ARBA" id="ARBA00022448"/>
    </source>
</evidence>
<keyword evidence="2" id="KW-0813">Transport</keyword>
<evidence type="ECO:0000256" key="5">
    <source>
        <dbReference type="ARBA" id="ARBA00022692"/>
    </source>
</evidence>
<feature type="transmembrane region" description="Helical" evidence="8">
    <location>
        <begin position="295"/>
        <end position="312"/>
    </location>
</feature>
<evidence type="ECO:0000256" key="1">
    <source>
        <dbReference type="ARBA" id="ARBA00004429"/>
    </source>
</evidence>
<reference evidence="10" key="1">
    <citation type="submission" date="2022-10" db="EMBL/GenBank/DDBJ databases">
        <title>Comparative genomic analysis of Cohnella hashimotonis sp. nov., isolated from the International Space Station.</title>
        <authorList>
            <person name="Simpson A."/>
            <person name="Venkateswaran K."/>
        </authorList>
    </citation>
    <scope>NUCLEOTIDE SEQUENCE</scope>
    <source>
        <strain evidence="10">DSM 28161</strain>
    </source>
</reference>
<feature type="transmembrane region" description="Helical" evidence="8">
    <location>
        <begin position="243"/>
        <end position="262"/>
    </location>
</feature>
<dbReference type="AlphaFoldDB" id="A0A9X4KYL8"/>
<dbReference type="EMBL" id="JAPDIA010000008">
    <property type="protein sequence ID" value="MDG0813645.1"/>
    <property type="molecule type" value="Genomic_DNA"/>
</dbReference>
<keyword evidence="6 8" id="KW-1133">Transmembrane helix</keyword>
<dbReference type="Pfam" id="PF12832">
    <property type="entry name" value="MFS_1_like"/>
    <property type="match status" value="1"/>
</dbReference>
<keyword evidence="3" id="KW-1003">Cell membrane</keyword>
<accession>A0A9X4KYL8</accession>
<feature type="transmembrane region" description="Helical" evidence="8">
    <location>
        <begin position="206"/>
        <end position="223"/>
    </location>
</feature>
<feature type="transmembrane region" description="Helical" evidence="8">
    <location>
        <begin position="100"/>
        <end position="119"/>
    </location>
</feature>
<evidence type="ECO:0000313" key="10">
    <source>
        <dbReference type="EMBL" id="MDG0813645.1"/>
    </source>
</evidence>
<dbReference type="Gene3D" id="1.20.1250.20">
    <property type="entry name" value="MFS general substrate transporter like domains"/>
    <property type="match status" value="2"/>
</dbReference>
<dbReference type="InterPro" id="IPR036259">
    <property type="entry name" value="MFS_trans_sf"/>
</dbReference>
<keyword evidence="7 8" id="KW-0472">Membrane</keyword>
<feature type="transmembrane region" description="Helical" evidence="8">
    <location>
        <begin position="48"/>
        <end position="65"/>
    </location>
</feature>
<feature type="transmembrane region" description="Helical" evidence="8">
    <location>
        <begin position="332"/>
        <end position="353"/>
    </location>
</feature>
<keyword evidence="5 8" id="KW-0812">Transmembrane</keyword>
<dbReference type="PANTHER" id="PTHR23522">
    <property type="entry name" value="BLL5896 PROTEIN"/>
    <property type="match status" value="1"/>
</dbReference>
<dbReference type="InterPro" id="IPR024989">
    <property type="entry name" value="MFS_assoc_dom"/>
</dbReference>
<sequence length="386" mass="42121">MNRPKFFSSQIGVLRSLHFVNYATQTLIATFFPLYFYDLGFTKLQIGAVYSVGPMMSIFANLLAGIVSDKTQGLRRVLNLIFIGQIVALALLLAQKEFVHISLLMALMYLFQTPVNAMMDSMSLLAASTMNRSFASIRMFGSLGFAVCSLAFGYLLKQTGSDWTLWLALGTVCGSLLISLGLADFQSKVGKFRFGGLVDIVKRRDTLIFFMLVAFVSIAHRMNEGFLGVAMRDLGASDDLIGYAWLASAASEIPVFFLLARYGNRFKELPLLAIASLLYAVRLALISVIHVPAGFIAVQAMHSVTFGIYYITALRYMQSIVSDAYRSSGQALFSVVWTGFAGLIAGTVGGALFDAYGLATVFQTGAVSALIAAAGFMFVHWRRPEA</sequence>
<gene>
    <name evidence="10" type="ORF">OMP40_33400</name>
</gene>
<protein>
    <submittedName>
        <fullName evidence="10">MFS transporter</fullName>
    </submittedName>
</protein>
<comment type="caution">
    <text evidence="10">The sequence shown here is derived from an EMBL/GenBank/DDBJ whole genome shotgun (WGS) entry which is preliminary data.</text>
</comment>
<evidence type="ECO:0000259" key="9">
    <source>
        <dbReference type="Pfam" id="PF12832"/>
    </source>
</evidence>
<proteinExistence type="predicted"/>
<feature type="transmembrane region" description="Helical" evidence="8">
    <location>
        <begin position="269"/>
        <end position="289"/>
    </location>
</feature>
<feature type="transmembrane region" description="Helical" evidence="8">
    <location>
        <begin position="77"/>
        <end position="94"/>
    </location>
</feature>
<feature type="transmembrane region" description="Helical" evidence="8">
    <location>
        <begin position="140"/>
        <end position="157"/>
    </location>
</feature>
<evidence type="ECO:0000256" key="4">
    <source>
        <dbReference type="ARBA" id="ARBA00022519"/>
    </source>
</evidence>
<dbReference type="GO" id="GO:0015528">
    <property type="term" value="F:lactose:proton symporter activity"/>
    <property type="evidence" value="ECO:0007669"/>
    <property type="project" value="TreeGrafter"/>
</dbReference>
<dbReference type="SUPFAM" id="SSF103473">
    <property type="entry name" value="MFS general substrate transporter"/>
    <property type="match status" value="1"/>
</dbReference>
<dbReference type="Proteomes" id="UP001153404">
    <property type="component" value="Unassembled WGS sequence"/>
</dbReference>
<feature type="transmembrane region" description="Helical" evidence="8">
    <location>
        <begin position="163"/>
        <end position="185"/>
    </location>
</feature>